<dbReference type="InterPro" id="IPR003838">
    <property type="entry name" value="ABC3_permease_C"/>
</dbReference>
<feature type="domain" description="ABC3 transporter permease C-terminal" evidence="8">
    <location>
        <begin position="285"/>
        <end position="393"/>
    </location>
</feature>
<evidence type="ECO:0000256" key="4">
    <source>
        <dbReference type="ARBA" id="ARBA00022989"/>
    </source>
</evidence>
<evidence type="ECO:0000313" key="10">
    <source>
        <dbReference type="EMBL" id="MDT8902542.1"/>
    </source>
</evidence>
<feature type="transmembrane region" description="Helical" evidence="7">
    <location>
        <begin position="21"/>
        <end position="44"/>
    </location>
</feature>
<evidence type="ECO:0000256" key="7">
    <source>
        <dbReference type="SAM" id="Phobius"/>
    </source>
</evidence>
<keyword evidence="4 7" id="KW-1133">Transmembrane helix</keyword>
<evidence type="ECO:0000259" key="9">
    <source>
        <dbReference type="Pfam" id="PF12704"/>
    </source>
</evidence>
<dbReference type="EMBL" id="JAUOZS010000001">
    <property type="protein sequence ID" value="MDT8902542.1"/>
    <property type="molecule type" value="Genomic_DNA"/>
</dbReference>
<protein>
    <submittedName>
        <fullName evidence="10">ABC transporter permease</fullName>
    </submittedName>
</protein>
<feature type="transmembrane region" description="Helical" evidence="7">
    <location>
        <begin position="364"/>
        <end position="387"/>
    </location>
</feature>
<keyword evidence="2" id="KW-1003">Cell membrane</keyword>
<comment type="subcellular location">
    <subcellularLocation>
        <location evidence="1">Cell membrane</location>
        <topology evidence="1">Multi-pass membrane protein</topology>
    </subcellularLocation>
</comment>
<proteinExistence type="inferred from homology"/>
<evidence type="ECO:0000259" key="8">
    <source>
        <dbReference type="Pfam" id="PF02687"/>
    </source>
</evidence>
<dbReference type="Proteomes" id="UP001254848">
    <property type="component" value="Unassembled WGS sequence"/>
</dbReference>
<feature type="domain" description="MacB-like periplasmic core" evidence="9">
    <location>
        <begin position="20"/>
        <end position="243"/>
    </location>
</feature>
<keyword evidence="3 7" id="KW-0812">Transmembrane</keyword>
<name>A0ABU3P0I2_9FIRM</name>
<evidence type="ECO:0000256" key="3">
    <source>
        <dbReference type="ARBA" id="ARBA00022692"/>
    </source>
</evidence>
<sequence>MLRESVAIAWNALVANKLRSILTMLGIIIGVGAVIAMISIGLGVRDKVQDSIASLGSNLIIVTPGASSAGGSRQAAGSGITLTYKDAQAIARSVGGVNYVAPSVSRGYQLVAGNQNWTTSVTGTTPEYLPVRNQEVASGSFFTGRDLDTRSRVAVIGQTVATNLFGDINPVGQTVRINKSPFTVIGVLASKGQSMGGGDQDDTVLIPLTTAQERLLGVTYIQAVSIQAASPEVIDQVQADIAALLRTRHGLQPDEGDDFTVRNLVSVMETASETTGTITLLLGNIAAISLLVGGIGIMNIMLVSVTERTREIGIRKALGARYRNILLQFLVEAVGIGVVGGIAGIVLGVGASFAISAVAGWKPVISTAAIVVSFGFSVLIGLFFGLYPARKAALLDPIQALRYE</sequence>
<dbReference type="InterPro" id="IPR025857">
    <property type="entry name" value="MacB_PCD"/>
</dbReference>
<keyword evidence="11" id="KW-1185">Reference proteome</keyword>
<evidence type="ECO:0000313" key="11">
    <source>
        <dbReference type="Proteomes" id="UP001254848"/>
    </source>
</evidence>
<dbReference type="Pfam" id="PF02687">
    <property type="entry name" value="FtsX"/>
    <property type="match status" value="1"/>
</dbReference>
<feature type="transmembrane region" description="Helical" evidence="7">
    <location>
        <begin position="325"/>
        <end position="358"/>
    </location>
</feature>
<reference evidence="10 11" key="1">
    <citation type="submission" date="2023-07" db="EMBL/GenBank/DDBJ databases">
        <title>The novel representative of Negativicutes class, Anaeroselena agilis gen. nov. sp. nov.</title>
        <authorList>
            <person name="Prokofeva M.I."/>
            <person name="Elcheninov A.G."/>
            <person name="Klyukina A."/>
            <person name="Kublanov I.V."/>
            <person name="Frolov E.N."/>
            <person name="Podosokorskaya O.A."/>
        </authorList>
    </citation>
    <scope>NUCLEOTIDE SEQUENCE [LARGE SCALE GENOMIC DNA]</scope>
    <source>
        <strain evidence="10 11">4137-cl</strain>
    </source>
</reference>
<evidence type="ECO:0000256" key="1">
    <source>
        <dbReference type="ARBA" id="ARBA00004651"/>
    </source>
</evidence>
<dbReference type="RefSeq" id="WP_413781023.1">
    <property type="nucleotide sequence ID" value="NZ_JAUOZS010000001.1"/>
</dbReference>
<feature type="transmembrane region" description="Helical" evidence="7">
    <location>
        <begin position="280"/>
        <end position="305"/>
    </location>
</feature>
<organism evidence="10 11">
    <name type="scientific">Anaeroselena agilis</name>
    <dbReference type="NCBI Taxonomy" id="3063788"/>
    <lineage>
        <taxon>Bacteria</taxon>
        <taxon>Bacillati</taxon>
        <taxon>Bacillota</taxon>
        <taxon>Negativicutes</taxon>
        <taxon>Acetonemataceae</taxon>
        <taxon>Anaeroselena</taxon>
    </lineage>
</organism>
<evidence type="ECO:0000256" key="5">
    <source>
        <dbReference type="ARBA" id="ARBA00023136"/>
    </source>
</evidence>
<comment type="similarity">
    <text evidence="6">Belongs to the ABC-4 integral membrane protein family.</text>
</comment>
<dbReference type="Pfam" id="PF12704">
    <property type="entry name" value="MacB_PCD"/>
    <property type="match status" value="1"/>
</dbReference>
<accession>A0ABU3P0I2</accession>
<keyword evidence="5 7" id="KW-0472">Membrane</keyword>
<comment type="caution">
    <text evidence="10">The sequence shown here is derived from an EMBL/GenBank/DDBJ whole genome shotgun (WGS) entry which is preliminary data.</text>
</comment>
<dbReference type="PANTHER" id="PTHR30572">
    <property type="entry name" value="MEMBRANE COMPONENT OF TRANSPORTER-RELATED"/>
    <property type="match status" value="1"/>
</dbReference>
<evidence type="ECO:0000256" key="2">
    <source>
        <dbReference type="ARBA" id="ARBA00022475"/>
    </source>
</evidence>
<evidence type="ECO:0000256" key="6">
    <source>
        <dbReference type="ARBA" id="ARBA00038076"/>
    </source>
</evidence>
<dbReference type="InterPro" id="IPR050250">
    <property type="entry name" value="Macrolide_Exporter_MacB"/>
</dbReference>
<gene>
    <name evidence="10" type="ORF">Q4T40_14935</name>
</gene>
<dbReference type="PANTHER" id="PTHR30572:SF4">
    <property type="entry name" value="ABC TRANSPORTER PERMEASE YTRF"/>
    <property type="match status" value="1"/>
</dbReference>